<evidence type="ECO:0000256" key="1">
    <source>
        <dbReference type="ARBA" id="ARBA00000213"/>
    </source>
</evidence>
<evidence type="ECO:0000256" key="6">
    <source>
        <dbReference type="ARBA" id="ARBA00023029"/>
    </source>
</evidence>
<dbReference type="InterPro" id="IPR013497">
    <property type="entry name" value="Topo_IA_cen"/>
</dbReference>
<dbReference type="GO" id="GO:0006310">
    <property type="term" value="P:DNA recombination"/>
    <property type="evidence" value="ECO:0007669"/>
    <property type="project" value="TreeGrafter"/>
</dbReference>
<dbReference type="FunFam" id="1.10.290.10:FF:000004">
    <property type="entry name" value="DNA topoisomerase 3"/>
    <property type="match status" value="1"/>
</dbReference>
<feature type="region of interest" description="Disordered" evidence="13">
    <location>
        <begin position="654"/>
        <end position="680"/>
    </location>
</feature>
<dbReference type="GO" id="GO:0046872">
    <property type="term" value="F:metal ion binding"/>
    <property type="evidence" value="ECO:0007669"/>
    <property type="project" value="UniProtKB-KW"/>
</dbReference>
<sequence>MRVYLCEKPSQARDIAAVLGIQSKDKSSITTADGVVTWAFGHLLEQAPPDAYDDSLKRWALASLPIAPTQWKVEVKSSAKDQFKAIATLLKRATEVVIATDADREGEMIARELMAFVGFKGKVQRLWLSALDAASVKKALAALKPSAETAGLYQSALGRSRADWLVGMNLTRAFTLAGCSQGGEGVRSVGRVQTPTLSLVVARDRQIEHFKPVPYFELFGFFEAGQSFSTKWKVPEGAGDDAGRCVDQSIVDAVASKITGKTGTVSQYETKRISENPPLPFSLSTLQKTCSAKFGLGAQEVLDIAQALYETHKATTYPRSDCNFLPEEQFQEASSIVTALAKSDTEVQGIVDLLDFSRKSPAWNTKKITAHHAIIPTQTPPNMDAMSDNERRVYELIRRQYLAQFLPNYEYDRTQIGISIEGELFQTTGKIDQVTGWRVLFGKADASDDEPDDEVQTLPALTQGQTLPLSHTEIAAKQTKPPSRYTEGTLIDAMQTIGKNITDPRLKAILKENSGIGTEATRAGIIANLIERGFITKKGKQVISSDVGRQLIDALPDSVKSPALTALWEQSLEEIAEGKRELAGFEADVVKFITAIIDQIKKQHADAPAPTRPTADCPTCKAQGQAEKVYSIKKQCHYWHCKACNQWFDDAAGKPVPKAAASSSKTKPAPRKKTTARKAK</sequence>
<dbReference type="InterPro" id="IPR013826">
    <property type="entry name" value="Topo_IA_cen_sub3"/>
</dbReference>
<evidence type="ECO:0000256" key="2">
    <source>
        <dbReference type="ARBA" id="ARBA00009446"/>
    </source>
</evidence>
<evidence type="ECO:0000256" key="9">
    <source>
        <dbReference type="ARBA" id="ARBA00030003"/>
    </source>
</evidence>
<dbReference type="PROSITE" id="PS50880">
    <property type="entry name" value="TOPRIM"/>
    <property type="match status" value="1"/>
</dbReference>
<reference evidence="16 17" key="1">
    <citation type="submission" date="2009-10" db="EMBL/GenBank/DDBJ databases">
        <title>Complete sequence of Halothiobacillus neapolitanus c2.</title>
        <authorList>
            <consortium name="US DOE Joint Genome Institute"/>
            <person name="Lucas S."/>
            <person name="Copeland A."/>
            <person name="Lapidus A."/>
            <person name="Glavina del Rio T."/>
            <person name="Tice H."/>
            <person name="Bruce D."/>
            <person name="Goodwin L."/>
            <person name="Pitluck S."/>
            <person name="Davenport K."/>
            <person name="Brettin T."/>
            <person name="Detter J.C."/>
            <person name="Han C."/>
            <person name="Tapia R."/>
            <person name="Larimer F."/>
            <person name="Land M."/>
            <person name="Hauser L."/>
            <person name="Kyrpides N."/>
            <person name="Mikhailova N."/>
            <person name="Kerfeld C."/>
            <person name="Cannon G."/>
            <person name="Heinhort S."/>
        </authorList>
    </citation>
    <scope>NUCLEOTIDE SEQUENCE [LARGE SCALE GENOMIC DNA]</scope>
    <source>
        <strain evidence="17">ATCC 23641 / c2</strain>
    </source>
</reference>
<evidence type="ECO:0000256" key="7">
    <source>
        <dbReference type="ARBA" id="ARBA00023125"/>
    </source>
</evidence>
<dbReference type="KEGG" id="hna:Hneap_1612"/>
<dbReference type="OrthoDB" id="9803554at2"/>
<feature type="domain" description="Topo IA-type catalytic" evidence="15">
    <location>
        <begin position="149"/>
        <end position="597"/>
    </location>
</feature>
<comment type="similarity">
    <text evidence="2">Belongs to the type IA topoisomerase family.</text>
</comment>
<organism evidence="16 17">
    <name type="scientific">Halothiobacillus neapolitanus (strain ATCC 23641 / DSM 15147 / CIP 104769 / NCIMB 8539 / c2)</name>
    <name type="common">Thiobacillus neapolitanus</name>
    <dbReference type="NCBI Taxonomy" id="555778"/>
    <lineage>
        <taxon>Bacteria</taxon>
        <taxon>Pseudomonadati</taxon>
        <taxon>Pseudomonadota</taxon>
        <taxon>Gammaproteobacteria</taxon>
        <taxon>Chromatiales</taxon>
        <taxon>Halothiobacillaceae</taxon>
        <taxon>Halothiobacillus</taxon>
    </lineage>
</organism>
<dbReference type="GO" id="GO:0003917">
    <property type="term" value="F:DNA topoisomerase type I (single strand cut, ATP-independent) activity"/>
    <property type="evidence" value="ECO:0007669"/>
    <property type="project" value="UniProtKB-EC"/>
</dbReference>
<dbReference type="InterPro" id="IPR006171">
    <property type="entry name" value="TOPRIM_dom"/>
</dbReference>
<dbReference type="InterPro" id="IPR003601">
    <property type="entry name" value="Topo_IA_2"/>
</dbReference>
<evidence type="ECO:0000256" key="10">
    <source>
        <dbReference type="ARBA" id="ARBA00031985"/>
    </source>
</evidence>
<dbReference type="CDD" id="cd00186">
    <property type="entry name" value="TOP1Ac"/>
    <property type="match status" value="1"/>
</dbReference>
<evidence type="ECO:0000256" key="5">
    <source>
        <dbReference type="ARBA" id="ARBA00022842"/>
    </source>
</evidence>
<dbReference type="Pfam" id="PF01751">
    <property type="entry name" value="Toprim"/>
    <property type="match status" value="1"/>
</dbReference>
<dbReference type="RefSeq" id="WP_012824474.1">
    <property type="nucleotide sequence ID" value="NC_013422.1"/>
</dbReference>
<protein>
    <recommendedName>
        <fullName evidence="3">DNA topoisomerase</fullName>
        <ecNumber evidence="3">5.6.2.1</ecNumber>
    </recommendedName>
    <alternativeName>
        <fullName evidence="12">Omega-protein</fullName>
    </alternativeName>
    <alternativeName>
        <fullName evidence="11">Relaxing enzyme</fullName>
    </alternativeName>
    <alternativeName>
        <fullName evidence="9">Swivelase</fullName>
    </alternativeName>
    <alternativeName>
        <fullName evidence="10">Untwisting enzyme</fullName>
    </alternativeName>
</protein>
<evidence type="ECO:0000256" key="3">
    <source>
        <dbReference type="ARBA" id="ARBA00012891"/>
    </source>
</evidence>
<keyword evidence="17" id="KW-1185">Reference proteome</keyword>
<dbReference type="InterPro" id="IPR000380">
    <property type="entry name" value="Topo_IA"/>
</dbReference>
<dbReference type="InterPro" id="IPR003602">
    <property type="entry name" value="Topo_IA_DNA-bd_dom"/>
</dbReference>
<evidence type="ECO:0000256" key="11">
    <source>
        <dbReference type="ARBA" id="ARBA00032235"/>
    </source>
</evidence>
<dbReference type="InterPro" id="IPR034144">
    <property type="entry name" value="TOPRIM_TopoIII"/>
</dbReference>
<dbReference type="GO" id="GO:0006265">
    <property type="term" value="P:DNA topological change"/>
    <property type="evidence" value="ECO:0007669"/>
    <property type="project" value="InterPro"/>
</dbReference>
<dbReference type="PROSITE" id="PS52039">
    <property type="entry name" value="TOPO_IA_2"/>
    <property type="match status" value="1"/>
</dbReference>
<dbReference type="SMART" id="SM00437">
    <property type="entry name" value="TOP1Ac"/>
    <property type="match status" value="1"/>
</dbReference>
<dbReference type="SMART" id="SM00436">
    <property type="entry name" value="TOP1Bc"/>
    <property type="match status" value="1"/>
</dbReference>
<evidence type="ECO:0000259" key="15">
    <source>
        <dbReference type="PROSITE" id="PS52039"/>
    </source>
</evidence>
<dbReference type="GO" id="GO:0043597">
    <property type="term" value="C:cytoplasmic replication fork"/>
    <property type="evidence" value="ECO:0007669"/>
    <property type="project" value="TreeGrafter"/>
</dbReference>
<feature type="compositionally biased region" description="Low complexity" evidence="13">
    <location>
        <begin position="654"/>
        <end position="667"/>
    </location>
</feature>
<accession>D0L167</accession>
<evidence type="ECO:0000259" key="14">
    <source>
        <dbReference type="PROSITE" id="PS50880"/>
    </source>
</evidence>
<dbReference type="NCBIfam" id="NF005829">
    <property type="entry name" value="PRK07726.1"/>
    <property type="match status" value="1"/>
</dbReference>
<dbReference type="PRINTS" id="PR00417">
    <property type="entry name" value="PRTPISMRASEI"/>
</dbReference>
<dbReference type="GO" id="GO:0006281">
    <property type="term" value="P:DNA repair"/>
    <property type="evidence" value="ECO:0007669"/>
    <property type="project" value="TreeGrafter"/>
</dbReference>
<evidence type="ECO:0000313" key="16">
    <source>
        <dbReference type="EMBL" id="ACX96440.1"/>
    </source>
</evidence>
<evidence type="ECO:0000313" key="17">
    <source>
        <dbReference type="Proteomes" id="UP000009102"/>
    </source>
</evidence>
<dbReference type="Pfam" id="PF01131">
    <property type="entry name" value="Topoisom_bac"/>
    <property type="match status" value="1"/>
</dbReference>
<dbReference type="InterPro" id="IPR005738">
    <property type="entry name" value="TopoIII"/>
</dbReference>
<dbReference type="InterPro" id="IPR013825">
    <property type="entry name" value="Topo_IA_cen_sub2"/>
</dbReference>
<dbReference type="GO" id="GO:0003677">
    <property type="term" value="F:DNA binding"/>
    <property type="evidence" value="ECO:0007669"/>
    <property type="project" value="UniProtKB-KW"/>
</dbReference>
<keyword evidence="8 16" id="KW-0413">Isomerase</keyword>
<keyword evidence="6" id="KW-0799">Topoisomerase</keyword>
<keyword evidence="5" id="KW-0460">Magnesium</keyword>
<feature type="domain" description="Toprim" evidence="14">
    <location>
        <begin position="1"/>
        <end position="145"/>
    </location>
</feature>
<dbReference type="eggNOG" id="COG0550">
    <property type="taxonomic scope" value="Bacteria"/>
</dbReference>
<keyword evidence="4" id="KW-0479">Metal-binding</keyword>
<evidence type="ECO:0000256" key="4">
    <source>
        <dbReference type="ARBA" id="ARBA00022723"/>
    </source>
</evidence>
<dbReference type="PANTHER" id="PTHR11390">
    <property type="entry name" value="PROKARYOTIC DNA TOPOISOMERASE"/>
    <property type="match status" value="1"/>
</dbReference>
<proteinExistence type="inferred from homology"/>
<dbReference type="PANTHER" id="PTHR11390:SF21">
    <property type="entry name" value="DNA TOPOISOMERASE 3-ALPHA"/>
    <property type="match status" value="1"/>
</dbReference>
<dbReference type="AlphaFoldDB" id="D0L167"/>
<dbReference type="InterPro" id="IPR013824">
    <property type="entry name" value="Topo_IA_cen_sub1"/>
</dbReference>
<evidence type="ECO:0000256" key="13">
    <source>
        <dbReference type="SAM" id="MobiDB-lite"/>
    </source>
</evidence>
<dbReference type="InterPro" id="IPR023406">
    <property type="entry name" value="Topo_IA_AS"/>
</dbReference>
<dbReference type="HOGENOM" id="CLU_002929_5_2_6"/>
<evidence type="ECO:0000256" key="12">
    <source>
        <dbReference type="ARBA" id="ARBA00032877"/>
    </source>
</evidence>
<dbReference type="STRING" id="555778.Hneap_1612"/>
<evidence type="ECO:0000256" key="8">
    <source>
        <dbReference type="ARBA" id="ARBA00023235"/>
    </source>
</evidence>
<dbReference type="SUPFAM" id="SSF56712">
    <property type="entry name" value="Prokaryotic type I DNA topoisomerase"/>
    <property type="match status" value="1"/>
</dbReference>
<dbReference type="CDD" id="cd03362">
    <property type="entry name" value="TOPRIM_TopoIA_TopoIII"/>
    <property type="match status" value="1"/>
</dbReference>
<dbReference type="Gene3D" id="1.10.460.10">
    <property type="entry name" value="Topoisomerase I, domain 2"/>
    <property type="match status" value="1"/>
</dbReference>
<dbReference type="Gene3D" id="3.40.50.140">
    <property type="match status" value="1"/>
</dbReference>
<feature type="compositionally biased region" description="Basic residues" evidence="13">
    <location>
        <begin position="668"/>
        <end position="680"/>
    </location>
</feature>
<dbReference type="Gene3D" id="1.10.290.10">
    <property type="entry name" value="Topoisomerase I, domain 4"/>
    <property type="match status" value="1"/>
</dbReference>
<comment type="catalytic activity">
    <reaction evidence="1">
        <text>ATP-independent breakage of single-stranded DNA, followed by passage and rejoining.</text>
        <dbReference type="EC" id="5.6.2.1"/>
    </reaction>
</comment>
<dbReference type="PROSITE" id="PS00396">
    <property type="entry name" value="TOPO_IA_1"/>
    <property type="match status" value="1"/>
</dbReference>
<dbReference type="EC" id="5.6.2.1" evidence="3"/>
<dbReference type="SMART" id="SM00493">
    <property type="entry name" value="TOPRIM"/>
    <property type="match status" value="1"/>
</dbReference>
<dbReference type="EMBL" id="CP001801">
    <property type="protein sequence ID" value="ACX96440.1"/>
    <property type="molecule type" value="Genomic_DNA"/>
</dbReference>
<dbReference type="NCBIfam" id="TIGR01056">
    <property type="entry name" value="topB"/>
    <property type="match status" value="1"/>
</dbReference>
<dbReference type="InterPro" id="IPR023405">
    <property type="entry name" value="Topo_IA_core_domain"/>
</dbReference>
<dbReference type="Proteomes" id="UP000009102">
    <property type="component" value="Chromosome"/>
</dbReference>
<name>D0L167_HALNC</name>
<keyword evidence="7" id="KW-0238">DNA-binding</keyword>
<dbReference type="Gene3D" id="2.70.20.10">
    <property type="entry name" value="Topoisomerase I, domain 3"/>
    <property type="match status" value="1"/>
</dbReference>
<gene>
    <name evidence="16" type="ordered locus">Hneap_1612</name>
</gene>